<dbReference type="EMBL" id="CAJNOR010020039">
    <property type="protein sequence ID" value="CAF1690183.1"/>
    <property type="molecule type" value="Genomic_DNA"/>
</dbReference>
<feature type="non-terminal residue" evidence="2">
    <location>
        <position position="1"/>
    </location>
</feature>
<dbReference type="SUPFAM" id="SSF52047">
    <property type="entry name" value="RNI-like"/>
    <property type="match status" value="1"/>
</dbReference>
<keyword evidence="3" id="KW-1185">Reference proteome</keyword>
<dbReference type="InterPro" id="IPR052201">
    <property type="entry name" value="LRR-containing_regulator"/>
</dbReference>
<dbReference type="SMART" id="SM00368">
    <property type="entry name" value="LRR_RI"/>
    <property type="match status" value="2"/>
</dbReference>
<organism evidence="2 3">
    <name type="scientific">Adineta ricciae</name>
    <name type="common">Rotifer</name>
    <dbReference type="NCBI Taxonomy" id="249248"/>
    <lineage>
        <taxon>Eukaryota</taxon>
        <taxon>Metazoa</taxon>
        <taxon>Spiralia</taxon>
        <taxon>Gnathifera</taxon>
        <taxon>Rotifera</taxon>
        <taxon>Eurotatoria</taxon>
        <taxon>Bdelloidea</taxon>
        <taxon>Adinetida</taxon>
        <taxon>Adinetidae</taxon>
        <taxon>Adineta</taxon>
    </lineage>
</organism>
<accession>A0A816HU17</accession>
<dbReference type="PANTHER" id="PTHR24111">
    <property type="entry name" value="LEUCINE-RICH REPEAT-CONTAINING PROTEIN 34"/>
    <property type="match status" value="1"/>
</dbReference>
<dbReference type="Pfam" id="PF13516">
    <property type="entry name" value="LRR_6"/>
    <property type="match status" value="2"/>
</dbReference>
<evidence type="ECO:0000313" key="3">
    <source>
        <dbReference type="Proteomes" id="UP000663828"/>
    </source>
</evidence>
<evidence type="ECO:0000256" key="1">
    <source>
        <dbReference type="ARBA" id="ARBA00022737"/>
    </source>
</evidence>
<comment type="caution">
    <text evidence="2">The sequence shown here is derived from an EMBL/GenBank/DDBJ whole genome shotgun (WGS) entry which is preliminary data.</text>
</comment>
<keyword evidence="1" id="KW-0677">Repeat</keyword>
<protein>
    <submittedName>
        <fullName evidence="2">Uncharacterized protein</fullName>
    </submittedName>
</protein>
<dbReference type="InterPro" id="IPR001611">
    <property type="entry name" value="Leu-rich_rpt"/>
</dbReference>
<gene>
    <name evidence="2" type="ORF">XAT740_LOCUS63634</name>
</gene>
<reference evidence="2" key="1">
    <citation type="submission" date="2021-02" db="EMBL/GenBank/DDBJ databases">
        <authorList>
            <person name="Nowell W R."/>
        </authorList>
    </citation>
    <scope>NUCLEOTIDE SEQUENCE</scope>
</reference>
<dbReference type="Gene3D" id="3.80.10.10">
    <property type="entry name" value="Ribonuclease Inhibitor"/>
    <property type="match status" value="1"/>
</dbReference>
<sequence>GAQGAGDLAKALLSNKTLTNLDLGYNRIGAQGAGDLANALLSNKTLTTLDLGGNEIGDQGAGDLANALLSNKVTLPVPTLLTLIATSTHFSHRHSPTWTSDTIESEHKEQVILRMRSSPTR</sequence>
<dbReference type="AlphaFoldDB" id="A0A816HU17"/>
<dbReference type="PANTHER" id="PTHR24111:SF0">
    <property type="entry name" value="LEUCINE-RICH REPEAT-CONTAINING PROTEIN"/>
    <property type="match status" value="1"/>
</dbReference>
<dbReference type="Proteomes" id="UP000663828">
    <property type="component" value="Unassembled WGS sequence"/>
</dbReference>
<name>A0A816HU17_ADIRI</name>
<evidence type="ECO:0000313" key="2">
    <source>
        <dbReference type="EMBL" id="CAF1690183.1"/>
    </source>
</evidence>
<dbReference type="InterPro" id="IPR032675">
    <property type="entry name" value="LRR_dom_sf"/>
</dbReference>
<proteinExistence type="predicted"/>